<dbReference type="Proteomes" id="UP000007264">
    <property type="component" value="Unassembled WGS sequence"/>
</dbReference>
<dbReference type="AlphaFoldDB" id="I0Z3H0"/>
<keyword evidence="4" id="KW-1185">Reference proteome</keyword>
<accession>I0Z3H0</accession>
<dbReference type="PANTHER" id="PTHR43752:SF2">
    <property type="entry name" value="BNR_ASP-BOX REPEAT FAMILY PROTEIN"/>
    <property type="match status" value="1"/>
</dbReference>
<feature type="domain" description="Sialidase" evidence="2">
    <location>
        <begin position="81"/>
        <end position="373"/>
    </location>
</feature>
<dbReference type="eggNOG" id="ENOG502QTE2">
    <property type="taxonomic scope" value="Eukaryota"/>
</dbReference>
<comment type="caution">
    <text evidence="3">The sequence shown here is derived from an EMBL/GenBank/DDBJ whole genome shotgun (WGS) entry which is preliminary data.</text>
</comment>
<protein>
    <submittedName>
        <fullName evidence="3">Neuraminidase</fullName>
    </submittedName>
</protein>
<evidence type="ECO:0000313" key="4">
    <source>
        <dbReference type="Proteomes" id="UP000007264"/>
    </source>
</evidence>
<dbReference type="KEGG" id="csl:COCSUDRAFT_46628"/>
<dbReference type="GeneID" id="17043191"/>
<evidence type="ECO:0000256" key="1">
    <source>
        <dbReference type="SAM" id="SignalP"/>
    </source>
</evidence>
<dbReference type="InterPro" id="IPR036278">
    <property type="entry name" value="Sialidase_sf"/>
</dbReference>
<dbReference type="Pfam" id="PF13088">
    <property type="entry name" value="BNR_2"/>
    <property type="match status" value="1"/>
</dbReference>
<dbReference type="PANTHER" id="PTHR43752">
    <property type="entry name" value="BNR/ASP-BOX REPEAT FAMILY PROTEIN"/>
    <property type="match status" value="1"/>
</dbReference>
<sequence>MKFLLLLVLALNVGALQATAQNVTFRWVYRNPSSILDPAAIDYGKGSKNGTVNSFTSALDKTYQPRLRYNHMATLAHMPNGSIIAQWQAATKWFEGVADQAIYYAISNDHGLTWGPTQLMPGTQDNLPAWGPVLYSANGTMHLWFSRSHQPCQWLSESGVCWAPGGSLMYQTSADNGTTWTNATALDPWSAEGGIAKLACNGLSFNAAGEWLLPYWRELGGGQQCQKVPKLHGVAGVLITGDQGKTWKKAEVPKDNSTWMIENAIAAYTAGVNGMRMQLQIFRTRTGSSMQSWSSDGGYNWTFPSNSTLPNPNSRMDVIALPDNVLVTAFNDSPNRRSPLRLAISRDGGRNWTRSALIEDEPDGSFHYPALLYDAVQDQVMVIYTVSYPPRLVPISLLLPGDDTSKVTAFTTAALSPAAALAANSTKFAATVAGNVTGKAVTGRRRLLSPAAALALGDLAYESSAATGQHHVAALEDEGYISVPHKPGYMLEPDSRGFRELSLEDGLPDGAARVEEFGAGKVAHTEDEGRLLKERFVKEQSNFGRVNYGMRVAWVDRKALVAGHIFPK</sequence>
<feature type="chain" id="PRO_5003636767" evidence="1">
    <location>
        <begin position="21"/>
        <end position="568"/>
    </location>
</feature>
<dbReference type="InterPro" id="IPR011040">
    <property type="entry name" value="Sialidase"/>
</dbReference>
<organism evidence="3 4">
    <name type="scientific">Coccomyxa subellipsoidea (strain C-169)</name>
    <name type="common">Green microalga</name>
    <dbReference type="NCBI Taxonomy" id="574566"/>
    <lineage>
        <taxon>Eukaryota</taxon>
        <taxon>Viridiplantae</taxon>
        <taxon>Chlorophyta</taxon>
        <taxon>core chlorophytes</taxon>
        <taxon>Trebouxiophyceae</taxon>
        <taxon>Trebouxiophyceae incertae sedis</taxon>
        <taxon>Coccomyxaceae</taxon>
        <taxon>Coccomyxa</taxon>
        <taxon>Coccomyxa subellipsoidea</taxon>
    </lineage>
</organism>
<evidence type="ECO:0000313" key="3">
    <source>
        <dbReference type="EMBL" id="EIE25189.1"/>
    </source>
</evidence>
<name>I0Z3H0_COCSC</name>
<evidence type="ECO:0000259" key="2">
    <source>
        <dbReference type="Pfam" id="PF13088"/>
    </source>
</evidence>
<dbReference type="SUPFAM" id="SSF50939">
    <property type="entry name" value="Sialidases"/>
    <property type="match status" value="1"/>
</dbReference>
<dbReference type="Gene3D" id="2.120.10.10">
    <property type="match status" value="1"/>
</dbReference>
<gene>
    <name evidence="3" type="ORF">COCSUDRAFT_46628</name>
</gene>
<reference evidence="3 4" key="1">
    <citation type="journal article" date="2012" name="Genome Biol.">
        <title>The genome of the polar eukaryotic microalga coccomyxa subellipsoidea reveals traits of cold adaptation.</title>
        <authorList>
            <person name="Blanc G."/>
            <person name="Agarkova I."/>
            <person name="Grimwood J."/>
            <person name="Kuo A."/>
            <person name="Brueggeman A."/>
            <person name="Dunigan D."/>
            <person name="Gurnon J."/>
            <person name="Ladunga I."/>
            <person name="Lindquist E."/>
            <person name="Lucas S."/>
            <person name="Pangilinan J."/>
            <person name="Proschold T."/>
            <person name="Salamov A."/>
            <person name="Schmutz J."/>
            <person name="Weeks D."/>
            <person name="Yamada T."/>
            <person name="Claverie J.M."/>
            <person name="Grigoriev I."/>
            <person name="Van Etten J."/>
            <person name="Lomsadze A."/>
            <person name="Borodovsky M."/>
        </authorList>
    </citation>
    <scope>NUCLEOTIDE SEQUENCE [LARGE SCALE GENOMIC DNA]</scope>
    <source>
        <strain evidence="3 4">C-169</strain>
    </source>
</reference>
<dbReference type="RefSeq" id="XP_005649733.1">
    <property type="nucleotide sequence ID" value="XM_005649676.1"/>
</dbReference>
<dbReference type="EMBL" id="AGSI01000004">
    <property type="protein sequence ID" value="EIE25189.1"/>
    <property type="molecule type" value="Genomic_DNA"/>
</dbReference>
<feature type="signal peptide" evidence="1">
    <location>
        <begin position="1"/>
        <end position="20"/>
    </location>
</feature>
<proteinExistence type="predicted"/>
<keyword evidence="1" id="KW-0732">Signal</keyword>
<dbReference type="CDD" id="cd15482">
    <property type="entry name" value="Sialidase_non-viral"/>
    <property type="match status" value="1"/>
</dbReference>
<dbReference type="OrthoDB" id="504663at2759"/>